<comment type="caution">
    <text evidence="4">The sequence shown here is derived from an EMBL/GenBank/DDBJ whole genome shotgun (WGS) entry which is preliminary data.</text>
</comment>
<dbReference type="AlphaFoldDB" id="A0AAW0Q786"/>
<proteinExistence type="predicted"/>
<protein>
    <recommendedName>
        <fullName evidence="6">Nuclear GTPase SLIP-GC</fullName>
    </recommendedName>
</protein>
<evidence type="ECO:0000256" key="1">
    <source>
        <dbReference type="SAM" id="MobiDB-lite"/>
    </source>
</evidence>
<accession>A0AAW0Q786</accession>
<dbReference type="Pfam" id="PF00350">
    <property type="entry name" value="Dynamin_N"/>
    <property type="match status" value="1"/>
</dbReference>
<reference evidence="5" key="1">
    <citation type="submission" date="2024-04" db="EMBL/GenBank/DDBJ databases">
        <title>Salinicola lusitanus LLJ914,a marine bacterium isolated from the Okinawa Trough.</title>
        <authorList>
            <person name="Li J."/>
        </authorList>
    </citation>
    <scope>NUCLEOTIDE SEQUENCE [LARGE SCALE GENOMIC DNA]</scope>
</reference>
<feature type="compositionally biased region" description="Basic and acidic residues" evidence="1">
    <location>
        <begin position="109"/>
        <end position="124"/>
    </location>
</feature>
<feature type="domain" description="SAM" evidence="3">
    <location>
        <begin position="4"/>
        <end position="60"/>
    </location>
</feature>
<dbReference type="InterPro" id="IPR001660">
    <property type="entry name" value="SAM"/>
</dbReference>
<dbReference type="Gene3D" id="1.10.150.50">
    <property type="entry name" value="Transcription Factor, Ets-1"/>
    <property type="match status" value="1"/>
</dbReference>
<dbReference type="InterPro" id="IPR027417">
    <property type="entry name" value="P-loop_NTPase"/>
</dbReference>
<name>A0AAW0Q786_9GOBI</name>
<dbReference type="InterPro" id="IPR045063">
    <property type="entry name" value="Dynamin_N"/>
</dbReference>
<dbReference type="Pfam" id="PF00536">
    <property type="entry name" value="SAM_1"/>
    <property type="match status" value="1"/>
</dbReference>
<dbReference type="InterPro" id="IPR013761">
    <property type="entry name" value="SAM/pointed_sf"/>
</dbReference>
<feature type="compositionally biased region" description="Low complexity" evidence="1">
    <location>
        <begin position="89"/>
        <end position="105"/>
    </location>
</feature>
<evidence type="ECO:0000313" key="5">
    <source>
        <dbReference type="Proteomes" id="UP001460270"/>
    </source>
</evidence>
<dbReference type="PANTHER" id="PTHR47308">
    <property type="entry name" value="NUCLEAR GTPASE SLIP-GC"/>
    <property type="match status" value="1"/>
</dbReference>
<dbReference type="SUPFAM" id="SSF52540">
    <property type="entry name" value="P-loop containing nucleoside triphosphate hydrolases"/>
    <property type="match status" value="1"/>
</dbReference>
<dbReference type="EMBL" id="JBBPFD010000002">
    <property type="protein sequence ID" value="KAK7940372.1"/>
    <property type="molecule type" value="Genomic_DNA"/>
</dbReference>
<dbReference type="Proteomes" id="UP001460270">
    <property type="component" value="Unassembled WGS sequence"/>
</dbReference>
<dbReference type="Gene3D" id="3.40.50.300">
    <property type="entry name" value="P-loop containing nucleotide triphosphate hydrolases"/>
    <property type="match status" value="2"/>
</dbReference>
<sequence>MDDFVCETLTTWGLADLIERFKDEEVDKESLLCLGENDIKELIPKAGPRARFSKRLRELKNEFQTEENGQGEPEIRVTPSHQDEPEEMAAASASSAQDSPSSDTSSNEHATKRKLDLQPEAEKSAKKKRQCDTAPESPGGKILNKVKLIMKEVHDILSNQNTKYDNHQNTKLNAFLRNKIWDLWTEKRDLVGVFGKTGAGKSSLINAIIEEKSLLPTGSLMACTTAMIKVEANTKNNKYEAEIEFLSKEEWKDELWSLKNLFGETPDEEKKDDEEYIDNVVKMTAIYGDEWKNGSPENLMEPKYFKEIPEFLCSGRKLVQEEMAQELAAKVNKYTRNDKDGKRCFWPLVKCVTVRVPDNDLLKHVTLVDLPGNGDRNKSRDQMWKKVVTSCSTVWIVSEMNRAASDRDAWEILESTCKDMGNGGECQNICFICTKSDEGTDADSIVTRNLEGKDLVKKEFNKLPKVKKQFKDDCFEVFTVSSKEFFKQKKIQRDQTEIPKLQERLRSLNNQHDRTLNYVYGAYGILSLIQGAKHENLEPGQTAQLCENLTEIIECELQKVKKSMDDVYKVFEKYLSNGVEESKKMSEGILKKKLNPRGGGRSFHRPLKCALQNSGVHKTKKKQINLNEALSSSLTDSIDEEFRKTFPYLCISLNTKQLIQQYKQFELHLTFIQTEVAKVKTKLCKDIRDRKKIIYSSLSETVKETMEESYKKAATFSGPGSLDKMRRTVEMRLYDVKEKMFDDAKDKVLTELKDLMNDVYTQLKDTLQESIELSLKTDDHSIPDFERQFSKVKKYLDKLTGQNKEAWEEIGSETERTSALHFDEKSICQQTPKPNCNSASVVGPPLPRQPDYSVRFQIPEGVMQGRASPGSGGVCSNLDSKHLQTRSVSCMYPQMAKMGHMSLLSSSGACGAPKPGLAEISGHRANLSMSLSICNVHVLLWLILKSLLGPISSFLRSKDIPLTVCFPPVSSFTSILDKGQKVLCVKPGERGRLRTVTLVKFVDLCTLPLTSV</sequence>
<feature type="domain" description="Dynamin N-terminal" evidence="2">
    <location>
        <begin position="191"/>
        <end position="412"/>
    </location>
</feature>
<dbReference type="GO" id="GO:0003924">
    <property type="term" value="F:GTPase activity"/>
    <property type="evidence" value="ECO:0007669"/>
    <property type="project" value="TreeGrafter"/>
</dbReference>
<evidence type="ECO:0008006" key="6">
    <source>
        <dbReference type="Google" id="ProtNLM"/>
    </source>
</evidence>
<evidence type="ECO:0000259" key="3">
    <source>
        <dbReference type="Pfam" id="PF00536"/>
    </source>
</evidence>
<dbReference type="CDD" id="cd00882">
    <property type="entry name" value="Ras_like_GTPase"/>
    <property type="match status" value="1"/>
</dbReference>
<evidence type="ECO:0000259" key="2">
    <source>
        <dbReference type="Pfam" id="PF00350"/>
    </source>
</evidence>
<keyword evidence="5" id="KW-1185">Reference proteome</keyword>
<dbReference type="PANTHER" id="PTHR47308:SF1">
    <property type="entry name" value="NUCLEAR GTPASE SLIP-GC"/>
    <property type="match status" value="1"/>
</dbReference>
<evidence type="ECO:0000313" key="4">
    <source>
        <dbReference type="EMBL" id="KAK7940372.1"/>
    </source>
</evidence>
<feature type="region of interest" description="Disordered" evidence="1">
    <location>
        <begin position="62"/>
        <end position="140"/>
    </location>
</feature>
<dbReference type="InterPro" id="IPR053082">
    <property type="entry name" value="Nuclear_GTPase_SLIP-GC"/>
</dbReference>
<dbReference type="SUPFAM" id="SSF47769">
    <property type="entry name" value="SAM/Pointed domain"/>
    <property type="match status" value="1"/>
</dbReference>
<organism evidence="4 5">
    <name type="scientific">Mugilogobius chulae</name>
    <name type="common">yellowstripe goby</name>
    <dbReference type="NCBI Taxonomy" id="88201"/>
    <lineage>
        <taxon>Eukaryota</taxon>
        <taxon>Metazoa</taxon>
        <taxon>Chordata</taxon>
        <taxon>Craniata</taxon>
        <taxon>Vertebrata</taxon>
        <taxon>Euteleostomi</taxon>
        <taxon>Actinopterygii</taxon>
        <taxon>Neopterygii</taxon>
        <taxon>Teleostei</taxon>
        <taxon>Neoteleostei</taxon>
        <taxon>Acanthomorphata</taxon>
        <taxon>Gobiaria</taxon>
        <taxon>Gobiiformes</taxon>
        <taxon>Gobioidei</taxon>
        <taxon>Gobiidae</taxon>
        <taxon>Gobionellinae</taxon>
        <taxon>Mugilogobius</taxon>
    </lineage>
</organism>
<gene>
    <name evidence="4" type="ORF">WMY93_003698</name>
</gene>